<dbReference type="PANTHER" id="PTHR45296:SF1">
    <property type="entry name" value="TRANSDUCIN_WD40 REPEAT-LIKE SUPERFAMILY PROTEIN"/>
    <property type="match status" value="1"/>
</dbReference>
<dbReference type="SMART" id="SM00320">
    <property type="entry name" value="WD40"/>
    <property type="match status" value="2"/>
</dbReference>
<comment type="caution">
    <text evidence="1">The sequence shown here is derived from an EMBL/GenBank/DDBJ whole genome shotgun (WGS) entry which is preliminary data.</text>
</comment>
<dbReference type="PANTHER" id="PTHR45296">
    <property type="entry name" value="TRANSDUCIN/WD40 REPEAT-LIKE SUPERFAMILY PROTEIN"/>
    <property type="match status" value="1"/>
</dbReference>
<protein>
    <submittedName>
        <fullName evidence="1">WD40 repeat-like protein</fullName>
    </submittedName>
</protein>
<evidence type="ECO:0000313" key="2">
    <source>
        <dbReference type="Proteomes" id="UP000736335"/>
    </source>
</evidence>
<dbReference type="Pfam" id="PF00400">
    <property type="entry name" value="WD40"/>
    <property type="match status" value="1"/>
</dbReference>
<reference evidence="1" key="2">
    <citation type="submission" date="2020-11" db="EMBL/GenBank/DDBJ databases">
        <authorList>
            <consortium name="DOE Joint Genome Institute"/>
            <person name="Kuo A."/>
            <person name="Miyauchi S."/>
            <person name="Kiss E."/>
            <person name="Drula E."/>
            <person name="Kohler A."/>
            <person name="Sanchez-Garcia M."/>
            <person name="Andreopoulos B."/>
            <person name="Barry K.W."/>
            <person name="Bonito G."/>
            <person name="Buee M."/>
            <person name="Carver A."/>
            <person name="Chen C."/>
            <person name="Cichocki N."/>
            <person name="Clum A."/>
            <person name="Culley D."/>
            <person name="Crous P.W."/>
            <person name="Fauchery L."/>
            <person name="Girlanda M."/>
            <person name="Hayes R."/>
            <person name="Keri Z."/>
            <person name="Labutti K."/>
            <person name="Lipzen A."/>
            <person name="Lombard V."/>
            <person name="Magnuson J."/>
            <person name="Maillard F."/>
            <person name="Morin E."/>
            <person name="Murat C."/>
            <person name="Nolan M."/>
            <person name="Ohm R."/>
            <person name="Pangilinan J."/>
            <person name="Pereira M."/>
            <person name="Perotto S."/>
            <person name="Peter M."/>
            <person name="Riley R."/>
            <person name="Sitrit Y."/>
            <person name="Stielow B."/>
            <person name="Szollosi G."/>
            <person name="Zifcakova L."/>
            <person name="Stursova M."/>
            <person name="Spatafora J.W."/>
            <person name="Tedersoo L."/>
            <person name="Vaario L.-M."/>
            <person name="Yamada A."/>
            <person name="Yan M."/>
            <person name="Wang P."/>
            <person name="Xu J."/>
            <person name="Bruns T."/>
            <person name="Baldrian P."/>
            <person name="Vilgalys R."/>
            <person name="Henrissat B."/>
            <person name="Grigoriev I.V."/>
            <person name="Hibbett D."/>
            <person name="Nagy L.G."/>
            <person name="Martin F.M."/>
        </authorList>
    </citation>
    <scope>NUCLEOTIDE SEQUENCE</scope>
    <source>
        <strain evidence="1">UH-Tt-Lm1</strain>
    </source>
</reference>
<keyword evidence="2" id="KW-1185">Reference proteome</keyword>
<gene>
    <name evidence="1" type="ORF">BJ322DRAFT_565687</name>
</gene>
<dbReference type="AlphaFoldDB" id="A0A9P6HN65"/>
<dbReference type="OrthoDB" id="2161379at2759"/>
<sequence>MDTQSSTSTTTLTPPELKLSLRTPAAASALAFGKGNYLAVGSDDGSLRLYNLPETRVLKAVRGLGSDVSSIAWLHPPGADIGNVLVAAGPKIFLFGLDAPSMIRDPSQSLILLDDIIDSDDIFNEIDISANGKLLAFSCDRGLVGVIDLSTKRATKMRTSHTNICGAVRFIPNRPSEILSAGYDSVLLHFDITQGSVLSRFDIDGLPPSSTVSMSPPFVHCIAFSEHGAAAASTADGRVWIGRGGDKSIPSKKKRIRKWEGLREDAGNWVSLAEGPVVSVDFTTSESFVACTLLGSLSQYKVGAGSTEGGIVWSRDVEQLEKVNCMRTNGAFIVVGGFSNGGKGLVEVYGV</sequence>
<dbReference type="Gene3D" id="2.130.10.10">
    <property type="entry name" value="YVTN repeat-like/Quinoprotein amine dehydrogenase"/>
    <property type="match status" value="2"/>
</dbReference>
<evidence type="ECO:0000313" key="1">
    <source>
        <dbReference type="EMBL" id="KAF9789910.1"/>
    </source>
</evidence>
<dbReference type="InterPro" id="IPR015943">
    <property type="entry name" value="WD40/YVTN_repeat-like_dom_sf"/>
</dbReference>
<dbReference type="EMBL" id="WIUZ02000003">
    <property type="protein sequence ID" value="KAF9789910.1"/>
    <property type="molecule type" value="Genomic_DNA"/>
</dbReference>
<dbReference type="InterPro" id="IPR001680">
    <property type="entry name" value="WD40_rpt"/>
</dbReference>
<dbReference type="Proteomes" id="UP000736335">
    <property type="component" value="Unassembled WGS sequence"/>
</dbReference>
<organism evidence="1 2">
    <name type="scientific">Thelephora terrestris</name>
    <dbReference type="NCBI Taxonomy" id="56493"/>
    <lineage>
        <taxon>Eukaryota</taxon>
        <taxon>Fungi</taxon>
        <taxon>Dikarya</taxon>
        <taxon>Basidiomycota</taxon>
        <taxon>Agaricomycotina</taxon>
        <taxon>Agaricomycetes</taxon>
        <taxon>Thelephorales</taxon>
        <taxon>Thelephoraceae</taxon>
        <taxon>Thelephora</taxon>
    </lineage>
</organism>
<dbReference type="SUPFAM" id="SSF50978">
    <property type="entry name" value="WD40 repeat-like"/>
    <property type="match status" value="1"/>
</dbReference>
<reference evidence="1" key="1">
    <citation type="journal article" date="2020" name="Nat. Commun.">
        <title>Large-scale genome sequencing of mycorrhizal fungi provides insights into the early evolution of symbiotic traits.</title>
        <authorList>
            <person name="Miyauchi S."/>
            <person name="Kiss E."/>
            <person name="Kuo A."/>
            <person name="Drula E."/>
            <person name="Kohler A."/>
            <person name="Sanchez-Garcia M."/>
            <person name="Morin E."/>
            <person name="Andreopoulos B."/>
            <person name="Barry K.W."/>
            <person name="Bonito G."/>
            <person name="Buee M."/>
            <person name="Carver A."/>
            <person name="Chen C."/>
            <person name="Cichocki N."/>
            <person name="Clum A."/>
            <person name="Culley D."/>
            <person name="Crous P.W."/>
            <person name="Fauchery L."/>
            <person name="Girlanda M."/>
            <person name="Hayes R.D."/>
            <person name="Keri Z."/>
            <person name="LaButti K."/>
            <person name="Lipzen A."/>
            <person name="Lombard V."/>
            <person name="Magnuson J."/>
            <person name="Maillard F."/>
            <person name="Murat C."/>
            <person name="Nolan M."/>
            <person name="Ohm R.A."/>
            <person name="Pangilinan J."/>
            <person name="Pereira M.F."/>
            <person name="Perotto S."/>
            <person name="Peter M."/>
            <person name="Pfister S."/>
            <person name="Riley R."/>
            <person name="Sitrit Y."/>
            <person name="Stielow J.B."/>
            <person name="Szollosi G."/>
            <person name="Zifcakova L."/>
            <person name="Stursova M."/>
            <person name="Spatafora J.W."/>
            <person name="Tedersoo L."/>
            <person name="Vaario L.M."/>
            <person name="Yamada A."/>
            <person name="Yan M."/>
            <person name="Wang P."/>
            <person name="Xu J."/>
            <person name="Bruns T."/>
            <person name="Baldrian P."/>
            <person name="Vilgalys R."/>
            <person name="Dunand C."/>
            <person name="Henrissat B."/>
            <person name="Grigoriev I.V."/>
            <person name="Hibbett D."/>
            <person name="Nagy L.G."/>
            <person name="Martin F.M."/>
        </authorList>
    </citation>
    <scope>NUCLEOTIDE SEQUENCE</scope>
    <source>
        <strain evidence="1">UH-Tt-Lm1</strain>
    </source>
</reference>
<accession>A0A9P6HN65</accession>
<name>A0A9P6HN65_9AGAM</name>
<proteinExistence type="predicted"/>
<dbReference type="InterPro" id="IPR036322">
    <property type="entry name" value="WD40_repeat_dom_sf"/>
</dbReference>